<dbReference type="NCBIfam" id="TIGR00595">
    <property type="entry name" value="priA"/>
    <property type="match status" value="1"/>
</dbReference>
<dbReference type="EC" id="5.6.2.4" evidence="12"/>
<dbReference type="Pfam" id="PF18319">
    <property type="entry name" value="Zn_ribbon_PriA"/>
    <property type="match status" value="1"/>
</dbReference>
<dbReference type="Pfam" id="PF00271">
    <property type="entry name" value="Helicase_C"/>
    <property type="match status" value="1"/>
</dbReference>
<dbReference type="InterPro" id="IPR001650">
    <property type="entry name" value="Helicase_C-like"/>
</dbReference>
<comment type="function">
    <text evidence="12">Initiates the restart of stalled replication forks, which reloads the replicative helicase on sites other than the origin of replication. Recognizes and binds to abandoned replication forks and remodels them to uncover a helicase loading site. Promotes assembly of the primosome at these replication forks.</text>
</comment>
<feature type="binding site" evidence="12">
    <location>
        <position position="479"/>
    </location>
    <ligand>
        <name>Zn(2+)</name>
        <dbReference type="ChEBI" id="CHEBI:29105"/>
        <label>1</label>
    </ligand>
</feature>
<keyword evidence="16" id="KW-1185">Reference proteome</keyword>
<dbReference type="InterPro" id="IPR041222">
    <property type="entry name" value="PriA_3primeBD"/>
</dbReference>
<dbReference type="InterPro" id="IPR042115">
    <property type="entry name" value="PriA_3primeBD_sf"/>
</dbReference>
<dbReference type="PROSITE" id="PS51194">
    <property type="entry name" value="HELICASE_CTER"/>
    <property type="match status" value="1"/>
</dbReference>
<evidence type="ECO:0000256" key="3">
    <source>
        <dbReference type="ARBA" id="ARBA00022723"/>
    </source>
</evidence>
<protein>
    <recommendedName>
        <fullName evidence="12">Replication restart protein PriA</fullName>
    </recommendedName>
    <alternativeName>
        <fullName evidence="12">ATP-dependent DNA helicase PriA</fullName>
        <ecNumber evidence="12">5.6.2.4</ecNumber>
    </alternativeName>
    <alternativeName>
        <fullName evidence="12">DNA 3'-5' helicase PriA</fullName>
    </alternativeName>
</protein>
<dbReference type="Gene3D" id="3.40.1440.60">
    <property type="entry name" value="PriA, 3(prime) DNA-binding domain"/>
    <property type="match status" value="1"/>
</dbReference>
<reference evidence="15 16" key="1">
    <citation type="submission" date="2009-10" db="EMBL/GenBank/DDBJ databases">
        <title>Complete sequence of chromosome of Ammonifex degensii KC4.</title>
        <authorList>
            <consortium name="US DOE Joint Genome Institute"/>
            <person name="Kerfeld C."/>
            <person name="Goodner B."/>
            <person name="Huber H."/>
            <person name="Stetter K."/>
            <person name="Lucas S."/>
            <person name="Copeland A."/>
            <person name="Lapidus A."/>
            <person name="Glavina del Rio T."/>
            <person name="Dalin E."/>
            <person name="Tice H."/>
            <person name="Bruce D."/>
            <person name="Goodwin L."/>
            <person name="Pitluck S."/>
            <person name="Saunders E."/>
            <person name="Brettin T."/>
            <person name="Detter J.C."/>
            <person name="Han C."/>
            <person name="Larimer F."/>
            <person name="Land M."/>
            <person name="Hauser L."/>
            <person name="Kyrpides N."/>
            <person name="Ovchinnikova G."/>
            <person name="Richardson P."/>
        </authorList>
    </citation>
    <scope>NUCLEOTIDE SEQUENCE [LARGE SCALE GENOMIC DNA]</scope>
    <source>
        <strain evidence="16">DSM 10501 / KC4</strain>
    </source>
</reference>
<keyword evidence="8 12" id="KW-0067">ATP-binding</keyword>
<dbReference type="HAMAP" id="MF_00983">
    <property type="entry name" value="PriA"/>
    <property type="match status" value="1"/>
</dbReference>
<accession>C9RCL9</accession>
<dbReference type="PROSITE" id="PS51192">
    <property type="entry name" value="HELICASE_ATP_BIND_1"/>
    <property type="match status" value="1"/>
</dbReference>
<sequence length="730" mass="81364">MVQVAVALPLPPGKEVYSYRLPPQLAEKVIPGARVVVPFRGRPVVGVVVELEEEIPEGVKELKPIIRVEEAKPLPPKLLRLGEWLAERYLCSLGEALLALTAPPGEKEEYYFPAEDRDLEETIEALSRRFPAQARALAVVVAFPGIDRLSLLREAGVKAQTLDALWRKGLVRKEKASFKALPFPFTPAETGLSLTPAQAKALSRVEEALNRKTPAVLLLHGVTGSGKTEVYLRAASLTLAQGRQVIVLVPEIVLAYQLVEQFRSRFGDRVAVLHSALGERERGTSWQRVERGEAPVVIGARSAVFAPVSRLGLIVLDEEHEPAYKQEQVPRYHAREVALARAAQDGAVVLLGSATPSLETYARALAGHYELLELPQRVDGSPLPQVRLVDLREEYRRGMTGLFSRFLLKRIKEKLRLGEQVILFLNRRGFAAFVLCRSCGRILRCPHCDIALTFYQPDLLLCHYCHYRIRRQKLFCPYCGKGELELYGAGTQRLEAEVKSLFPEARVARLDAETTSRRGSHEAILSAVARREVDILIGTQMVAKGLDLPGVTLVGVVNADVTLTLPDFRAAERTFQLLYQVAGRAGRGGTPGEVVIQSHCPEHYAIYLSARQDFSTFARRELALRRRFEYPPFSHLARVVFTGAAENKVRERALRFRELLLAEAGEEITVLGPAPCPLGKLKGFWRWHIILKGRKAKPLREILRETVEQAKRKAGAEVKIALDIDPLSML</sequence>
<dbReference type="EMBL" id="CP001785">
    <property type="protein sequence ID" value="ACX51996.1"/>
    <property type="molecule type" value="Genomic_DNA"/>
</dbReference>
<evidence type="ECO:0000313" key="16">
    <source>
        <dbReference type="Proteomes" id="UP000002620"/>
    </source>
</evidence>
<comment type="cofactor">
    <cofactor evidence="12">
        <name>Zn(2+)</name>
        <dbReference type="ChEBI" id="CHEBI:29105"/>
    </cofactor>
    <text evidence="12">Binds 2 zinc ions per subunit.</text>
</comment>
<keyword evidence="1 12" id="KW-0639">Primosome</keyword>
<evidence type="ECO:0000256" key="12">
    <source>
        <dbReference type="HAMAP-Rule" id="MF_00983"/>
    </source>
</evidence>
<evidence type="ECO:0000256" key="2">
    <source>
        <dbReference type="ARBA" id="ARBA00022705"/>
    </source>
</evidence>
<evidence type="ECO:0000256" key="10">
    <source>
        <dbReference type="ARBA" id="ARBA00023235"/>
    </source>
</evidence>
<dbReference type="CDD" id="cd18804">
    <property type="entry name" value="SF2_C_priA"/>
    <property type="match status" value="1"/>
</dbReference>
<evidence type="ECO:0000256" key="9">
    <source>
        <dbReference type="ARBA" id="ARBA00023125"/>
    </source>
</evidence>
<feature type="domain" description="Helicase C-terminal" evidence="14">
    <location>
        <begin position="468"/>
        <end position="623"/>
    </location>
</feature>
<dbReference type="Pfam" id="PF17764">
    <property type="entry name" value="PriA_3primeBD"/>
    <property type="match status" value="1"/>
</dbReference>
<evidence type="ECO:0000259" key="14">
    <source>
        <dbReference type="PROSITE" id="PS51194"/>
    </source>
</evidence>
<dbReference type="Proteomes" id="UP000002620">
    <property type="component" value="Chromosome"/>
</dbReference>
<feature type="binding site" evidence="12">
    <location>
        <position position="476"/>
    </location>
    <ligand>
        <name>Zn(2+)</name>
        <dbReference type="ChEBI" id="CHEBI:29105"/>
        <label>1</label>
    </ligand>
</feature>
<keyword evidence="3 12" id="KW-0479">Metal-binding</keyword>
<dbReference type="InterPro" id="IPR041236">
    <property type="entry name" value="PriA_C"/>
</dbReference>
<dbReference type="SMART" id="SM00490">
    <property type="entry name" value="HELICc"/>
    <property type="match status" value="1"/>
</dbReference>
<evidence type="ECO:0000259" key="13">
    <source>
        <dbReference type="PROSITE" id="PS51192"/>
    </source>
</evidence>
<feature type="binding site" evidence="12">
    <location>
        <position position="436"/>
    </location>
    <ligand>
        <name>Zn(2+)</name>
        <dbReference type="ChEBI" id="CHEBI:29105"/>
        <label>1</label>
    </ligand>
</feature>
<organism evidence="15 16">
    <name type="scientific">Ammonifex degensii (strain DSM 10501 / KC4)</name>
    <dbReference type="NCBI Taxonomy" id="429009"/>
    <lineage>
        <taxon>Bacteria</taxon>
        <taxon>Bacillati</taxon>
        <taxon>Bacillota</taxon>
        <taxon>Clostridia</taxon>
        <taxon>Thermoanaerobacterales</taxon>
        <taxon>Thermoanaerobacteraceae</taxon>
        <taxon>Ammonifex</taxon>
    </lineage>
</organism>
<dbReference type="KEGG" id="adg:Adeg_0856"/>
<dbReference type="SMART" id="SM00487">
    <property type="entry name" value="DEXDc"/>
    <property type="match status" value="1"/>
</dbReference>
<keyword evidence="6 12" id="KW-0347">Helicase</keyword>
<feature type="binding site" evidence="12">
    <location>
        <position position="465"/>
    </location>
    <ligand>
        <name>Zn(2+)</name>
        <dbReference type="ChEBI" id="CHEBI:29105"/>
        <label>2</label>
    </ligand>
</feature>
<keyword evidence="5 12" id="KW-0378">Hydrolase</keyword>
<keyword evidence="10 12" id="KW-0413">Isomerase</keyword>
<evidence type="ECO:0000313" key="15">
    <source>
        <dbReference type="EMBL" id="ACX51996.1"/>
    </source>
</evidence>
<dbReference type="GO" id="GO:0005524">
    <property type="term" value="F:ATP binding"/>
    <property type="evidence" value="ECO:0007669"/>
    <property type="project" value="UniProtKB-UniRule"/>
</dbReference>
<evidence type="ECO:0000256" key="8">
    <source>
        <dbReference type="ARBA" id="ARBA00022840"/>
    </source>
</evidence>
<evidence type="ECO:0000256" key="7">
    <source>
        <dbReference type="ARBA" id="ARBA00022833"/>
    </source>
</evidence>
<dbReference type="PANTHER" id="PTHR30580">
    <property type="entry name" value="PRIMOSOMAL PROTEIN N"/>
    <property type="match status" value="1"/>
</dbReference>
<evidence type="ECO:0000256" key="5">
    <source>
        <dbReference type="ARBA" id="ARBA00022801"/>
    </source>
</evidence>
<keyword evidence="2 12" id="KW-0235">DNA replication</keyword>
<dbReference type="HOGENOM" id="CLU_013353_3_1_9"/>
<dbReference type="GO" id="GO:0006270">
    <property type="term" value="P:DNA replication initiation"/>
    <property type="evidence" value="ECO:0007669"/>
    <property type="project" value="TreeGrafter"/>
</dbReference>
<dbReference type="InterPro" id="IPR040498">
    <property type="entry name" value="PriA_CRR"/>
</dbReference>
<comment type="subunit">
    <text evidence="12">Component of the replication restart primosome.</text>
</comment>
<evidence type="ECO:0000256" key="6">
    <source>
        <dbReference type="ARBA" id="ARBA00022806"/>
    </source>
</evidence>
<dbReference type="AlphaFoldDB" id="C9RCL9"/>
<comment type="catalytic activity">
    <reaction evidence="12">
        <text>Couples ATP hydrolysis with the unwinding of duplex DNA by translocating in the 3'-5' direction.</text>
        <dbReference type="EC" id="5.6.2.4"/>
    </reaction>
</comment>
<comment type="similarity">
    <text evidence="12">Belongs to the helicase family. PriA subfamily.</text>
</comment>
<evidence type="ECO:0000256" key="11">
    <source>
        <dbReference type="ARBA" id="ARBA00048988"/>
    </source>
</evidence>
<dbReference type="GO" id="GO:1990077">
    <property type="term" value="C:primosome complex"/>
    <property type="evidence" value="ECO:0007669"/>
    <property type="project" value="UniProtKB-UniRule"/>
</dbReference>
<dbReference type="GO" id="GO:0003677">
    <property type="term" value="F:DNA binding"/>
    <property type="evidence" value="ECO:0007669"/>
    <property type="project" value="UniProtKB-UniRule"/>
</dbReference>
<dbReference type="FunFam" id="3.40.50.300:FF:000489">
    <property type="entry name" value="Primosome assembly protein PriA"/>
    <property type="match status" value="1"/>
</dbReference>
<dbReference type="PANTHER" id="PTHR30580:SF0">
    <property type="entry name" value="PRIMOSOMAL PROTEIN N"/>
    <property type="match status" value="1"/>
</dbReference>
<gene>
    <name evidence="12" type="primary">priA</name>
    <name evidence="15" type="ordered locus">Adeg_0856</name>
</gene>
<dbReference type="GO" id="GO:0043138">
    <property type="term" value="F:3'-5' DNA helicase activity"/>
    <property type="evidence" value="ECO:0007669"/>
    <property type="project" value="UniProtKB-EC"/>
</dbReference>
<feature type="domain" description="Helicase ATP-binding" evidence="13">
    <location>
        <begin position="208"/>
        <end position="374"/>
    </location>
</feature>
<dbReference type="GO" id="GO:0006310">
    <property type="term" value="P:DNA recombination"/>
    <property type="evidence" value="ECO:0007669"/>
    <property type="project" value="InterPro"/>
</dbReference>
<feature type="binding site" evidence="12">
    <location>
        <position position="445"/>
    </location>
    <ligand>
        <name>Zn(2+)</name>
        <dbReference type="ChEBI" id="CHEBI:29105"/>
        <label>2</label>
    </ligand>
</feature>
<keyword evidence="9 12" id="KW-0238">DNA-binding</keyword>
<dbReference type="GO" id="GO:0006302">
    <property type="term" value="P:double-strand break repair"/>
    <property type="evidence" value="ECO:0007669"/>
    <property type="project" value="InterPro"/>
</dbReference>
<dbReference type="CDD" id="cd17929">
    <property type="entry name" value="DEXHc_priA"/>
    <property type="match status" value="1"/>
</dbReference>
<proteinExistence type="inferred from homology"/>
<dbReference type="InterPro" id="IPR014001">
    <property type="entry name" value="Helicase_ATP-bd"/>
</dbReference>
<comment type="catalytic activity">
    <reaction evidence="11 12">
        <text>ATP + H2O = ADP + phosphate + H(+)</text>
        <dbReference type="Rhea" id="RHEA:13065"/>
        <dbReference type="ChEBI" id="CHEBI:15377"/>
        <dbReference type="ChEBI" id="CHEBI:15378"/>
        <dbReference type="ChEBI" id="CHEBI:30616"/>
        <dbReference type="ChEBI" id="CHEBI:43474"/>
        <dbReference type="ChEBI" id="CHEBI:456216"/>
        <dbReference type="EC" id="5.6.2.4"/>
    </reaction>
</comment>
<evidence type="ECO:0000256" key="1">
    <source>
        <dbReference type="ARBA" id="ARBA00022515"/>
    </source>
</evidence>
<feature type="binding site" evidence="12">
    <location>
        <position position="439"/>
    </location>
    <ligand>
        <name>Zn(2+)</name>
        <dbReference type="ChEBI" id="CHEBI:29105"/>
        <label>1</label>
    </ligand>
</feature>
<dbReference type="Gene3D" id="3.40.50.300">
    <property type="entry name" value="P-loop containing nucleotide triphosphate hydrolases"/>
    <property type="match status" value="2"/>
</dbReference>
<evidence type="ECO:0000256" key="4">
    <source>
        <dbReference type="ARBA" id="ARBA00022741"/>
    </source>
</evidence>
<feature type="binding site" evidence="12">
    <location>
        <position position="462"/>
    </location>
    <ligand>
        <name>Zn(2+)</name>
        <dbReference type="ChEBI" id="CHEBI:29105"/>
        <label>2</label>
    </ligand>
</feature>
<dbReference type="InterPro" id="IPR005259">
    <property type="entry name" value="PriA"/>
</dbReference>
<dbReference type="eggNOG" id="COG1198">
    <property type="taxonomic scope" value="Bacteria"/>
</dbReference>
<dbReference type="GO" id="GO:0008270">
    <property type="term" value="F:zinc ion binding"/>
    <property type="evidence" value="ECO:0007669"/>
    <property type="project" value="UniProtKB-UniRule"/>
</dbReference>
<dbReference type="InterPro" id="IPR027417">
    <property type="entry name" value="P-loop_NTPase"/>
</dbReference>
<dbReference type="Pfam" id="PF18074">
    <property type="entry name" value="PriA_C"/>
    <property type="match status" value="1"/>
</dbReference>
<dbReference type="STRING" id="429009.Adeg_0856"/>
<dbReference type="SUPFAM" id="SSF52540">
    <property type="entry name" value="P-loop containing nucleoside triphosphate hydrolases"/>
    <property type="match status" value="2"/>
</dbReference>
<keyword evidence="7 12" id="KW-0862">Zinc</keyword>
<keyword evidence="4 12" id="KW-0547">Nucleotide-binding</keyword>
<dbReference type="GO" id="GO:0006269">
    <property type="term" value="P:DNA replication, synthesis of primer"/>
    <property type="evidence" value="ECO:0007669"/>
    <property type="project" value="UniProtKB-KW"/>
</dbReference>
<dbReference type="Pfam" id="PF00270">
    <property type="entry name" value="DEAD"/>
    <property type="match status" value="1"/>
</dbReference>
<dbReference type="GO" id="GO:0016887">
    <property type="term" value="F:ATP hydrolysis activity"/>
    <property type="evidence" value="ECO:0007669"/>
    <property type="project" value="RHEA"/>
</dbReference>
<dbReference type="InterPro" id="IPR011545">
    <property type="entry name" value="DEAD/DEAH_box_helicase_dom"/>
</dbReference>
<feature type="binding site" evidence="12">
    <location>
        <position position="448"/>
    </location>
    <ligand>
        <name>Zn(2+)</name>
        <dbReference type="ChEBI" id="CHEBI:29105"/>
        <label>2</label>
    </ligand>
</feature>
<name>C9RCL9_AMMDK</name>